<evidence type="ECO:0000313" key="1">
    <source>
        <dbReference type="EMBL" id="KAJ8676901.1"/>
    </source>
</evidence>
<comment type="caution">
    <text evidence="1">The sequence shown here is derived from an EMBL/GenBank/DDBJ whole genome shotgun (WGS) entry which is preliminary data.</text>
</comment>
<keyword evidence="2" id="KW-1185">Reference proteome</keyword>
<reference evidence="1" key="1">
    <citation type="submission" date="2023-04" db="EMBL/GenBank/DDBJ databases">
        <title>A chromosome-level genome assembly of the parasitoid wasp Eretmocerus hayati.</title>
        <authorList>
            <person name="Zhong Y."/>
            <person name="Liu S."/>
            <person name="Liu Y."/>
        </authorList>
    </citation>
    <scope>NUCLEOTIDE SEQUENCE</scope>
    <source>
        <strain evidence="1">ZJU_SS_LIU_2023</strain>
    </source>
</reference>
<evidence type="ECO:0000313" key="2">
    <source>
        <dbReference type="Proteomes" id="UP001239111"/>
    </source>
</evidence>
<sequence length="373" mass="42388">MLTRDGHGLSQKAMQMWLLTRAFPYIFADKAEEDDQFMRVVLELNRIMAIVFAPRVPASVLPYLESMPVEDLSLDDSSHLTSRKEVKIAPTSSDERNCDVLDMDVGLPNTVPVQNQPGKKLTRVQTSNLPAVPSKPVSNANDRGSKRKRVSENETLLQPTNEEVKSSKRQRLNSDSCDAVHPSSASVAVEAPLTTENLQYTRHGTLEQTLKRRSQGGAALVNRLKVTPSPSDKRAMNRILVDELIECTGSCYPKPEVKTALTKSIVTEFPLLRHPRGFGYQQFYDPITRRHGSIETRLWTVRKDLPKKEKKIRSSPNPKMDDEFERIHPKSAKKYKEQFPTYFVPRILVYAKALYRNTYEEVNDKYKLESGEG</sequence>
<dbReference type="Proteomes" id="UP001239111">
    <property type="component" value="Chromosome 2"/>
</dbReference>
<proteinExistence type="predicted"/>
<accession>A0ACC2P255</accession>
<gene>
    <name evidence="1" type="ORF">QAD02_012688</name>
</gene>
<protein>
    <submittedName>
        <fullName evidence="1">Uncharacterized protein</fullName>
    </submittedName>
</protein>
<dbReference type="EMBL" id="CM056742">
    <property type="protein sequence ID" value="KAJ8676901.1"/>
    <property type="molecule type" value="Genomic_DNA"/>
</dbReference>
<organism evidence="1 2">
    <name type="scientific">Eretmocerus hayati</name>
    <dbReference type="NCBI Taxonomy" id="131215"/>
    <lineage>
        <taxon>Eukaryota</taxon>
        <taxon>Metazoa</taxon>
        <taxon>Ecdysozoa</taxon>
        <taxon>Arthropoda</taxon>
        <taxon>Hexapoda</taxon>
        <taxon>Insecta</taxon>
        <taxon>Pterygota</taxon>
        <taxon>Neoptera</taxon>
        <taxon>Endopterygota</taxon>
        <taxon>Hymenoptera</taxon>
        <taxon>Apocrita</taxon>
        <taxon>Proctotrupomorpha</taxon>
        <taxon>Chalcidoidea</taxon>
        <taxon>Aphelinidae</taxon>
        <taxon>Aphelininae</taxon>
        <taxon>Eretmocerus</taxon>
    </lineage>
</organism>
<name>A0ACC2P255_9HYME</name>